<evidence type="ECO:0000313" key="2">
    <source>
        <dbReference type="Proteomes" id="UP000277811"/>
    </source>
</evidence>
<accession>A0A498R6R7</accession>
<sequence>IVKDDHYPKIGNKGRLLFLTLELCSEKLQVLQW</sequence>
<organism evidence="1 2">
    <name type="scientific">Lucifera butyrica</name>
    <dbReference type="NCBI Taxonomy" id="1351585"/>
    <lineage>
        <taxon>Bacteria</taxon>
        <taxon>Bacillati</taxon>
        <taxon>Bacillota</taxon>
        <taxon>Negativicutes</taxon>
        <taxon>Veillonellales</taxon>
        <taxon>Veillonellaceae</taxon>
        <taxon>Lucifera</taxon>
    </lineage>
</organism>
<reference evidence="1 2" key="1">
    <citation type="submission" date="2018-06" db="EMBL/GenBank/DDBJ databases">
        <authorList>
            <person name="Strepis N."/>
        </authorList>
    </citation>
    <scope>NUCLEOTIDE SEQUENCE [LARGE SCALE GENOMIC DNA]</scope>
    <source>
        <strain evidence="1">LUCI</strain>
    </source>
</reference>
<dbReference type="AlphaFoldDB" id="A0A498R6R7"/>
<feature type="non-terminal residue" evidence="1">
    <location>
        <position position="1"/>
    </location>
</feature>
<proteinExistence type="predicted"/>
<name>A0A498R6R7_9FIRM</name>
<dbReference type="EMBL" id="UPPP01000040">
    <property type="protein sequence ID" value="VBB04828.1"/>
    <property type="molecule type" value="Genomic_DNA"/>
</dbReference>
<gene>
    <name evidence="1" type="ORF">LUCI_0032</name>
</gene>
<evidence type="ECO:0000313" key="1">
    <source>
        <dbReference type="EMBL" id="VBB04828.1"/>
    </source>
</evidence>
<keyword evidence="2" id="KW-1185">Reference proteome</keyword>
<protein>
    <submittedName>
        <fullName evidence="1">Uncharacterized protein</fullName>
    </submittedName>
</protein>
<dbReference type="Proteomes" id="UP000277811">
    <property type="component" value="Unassembled WGS sequence"/>
</dbReference>
<feature type="non-terminal residue" evidence="1">
    <location>
        <position position="33"/>
    </location>
</feature>